<proteinExistence type="predicted"/>
<evidence type="ECO:0000313" key="3">
    <source>
        <dbReference type="Proteomes" id="UP001166784"/>
    </source>
</evidence>
<sequence length="154" mass="17185">MTTPARPRLINALPPEGRERFMRLASQVGFPGGTRIFEEGRRADRFWIVRSGSVTLDLHVPGRQAATVETLGTDDLLGWSWMFPPYVWQLGASAASQVSALEFDADEVRELCEEDPELGRVVYHQVAWIIARRLHAARTRLLDLYGPQGSAPGV</sequence>
<organism evidence="2 3">
    <name type="scientific">Streptomyces marispadix</name>
    <dbReference type="NCBI Taxonomy" id="2922868"/>
    <lineage>
        <taxon>Bacteria</taxon>
        <taxon>Bacillati</taxon>
        <taxon>Actinomycetota</taxon>
        <taxon>Actinomycetes</taxon>
        <taxon>Kitasatosporales</taxon>
        <taxon>Streptomycetaceae</taxon>
        <taxon>Streptomyces</taxon>
    </lineage>
</organism>
<dbReference type="PROSITE" id="PS50042">
    <property type="entry name" value="CNMP_BINDING_3"/>
    <property type="match status" value="1"/>
</dbReference>
<dbReference type="CDD" id="cd00038">
    <property type="entry name" value="CAP_ED"/>
    <property type="match status" value="1"/>
</dbReference>
<dbReference type="Gene3D" id="2.60.120.10">
    <property type="entry name" value="Jelly Rolls"/>
    <property type="match status" value="1"/>
</dbReference>
<accession>A0ABS9SX30</accession>
<keyword evidence="3" id="KW-1185">Reference proteome</keyword>
<name>A0ABS9SX30_9ACTN</name>
<evidence type="ECO:0000313" key="2">
    <source>
        <dbReference type="EMBL" id="MCH6160811.1"/>
    </source>
</evidence>
<dbReference type="RefSeq" id="WP_241058837.1">
    <property type="nucleotide sequence ID" value="NZ_JAKWJU010000002.1"/>
</dbReference>
<dbReference type="SUPFAM" id="SSF51206">
    <property type="entry name" value="cAMP-binding domain-like"/>
    <property type="match status" value="1"/>
</dbReference>
<dbReference type="InterPro" id="IPR000595">
    <property type="entry name" value="cNMP-bd_dom"/>
</dbReference>
<gene>
    <name evidence="2" type="ORF">MMA15_10475</name>
</gene>
<comment type="caution">
    <text evidence="2">The sequence shown here is derived from an EMBL/GenBank/DDBJ whole genome shotgun (WGS) entry which is preliminary data.</text>
</comment>
<dbReference type="Proteomes" id="UP001166784">
    <property type="component" value="Unassembled WGS sequence"/>
</dbReference>
<reference evidence="2" key="1">
    <citation type="submission" date="2022-03" db="EMBL/GenBank/DDBJ databases">
        <authorList>
            <person name="Santos J.D.N."/>
            <person name="Kallscheuer N."/>
            <person name="Jogler C."/>
            <person name="Lage O.M."/>
        </authorList>
    </citation>
    <scope>NUCLEOTIDE SEQUENCE</scope>
    <source>
        <strain evidence="2">M600PL45_2</strain>
    </source>
</reference>
<evidence type="ECO:0000259" key="1">
    <source>
        <dbReference type="PROSITE" id="PS50042"/>
    </source>
</evidence>
<feature type="domain" description="Cyclic nucleotide-binding" evidence="1">
    <location>
        <begin position="9"/>
        <end position="78"/>
    </location>
</feature>
<dbReference type="InterPro" id="IPR014710">
    <property type="entry name" value="RmlC-like_jellyroll"/>
</dbReference>
<dbReference type="InterPro" id="IPR018490">
    <property type="entry name" value="cNMP-bd_dom_sf"/>
</dbReference>
<reference evidence="2" key="2">
    <citation type="journal article" date="2023" name="Int. J. Syst. Evol. Microbiol.">
        <title>Streptomyces marispadix sp. nov., isolated from marine beach sediment of the Northern Coast of Portugal.</title>
        <authorList>
            <person name="dos Santos J.D.N."/>
            <person name="Vitorino I.R."/>
            <person name="Kallscheuer N."/>
            <person name="Srivastava A."/>
            <person name="Krautwurst S."/>
            <person name="Marz M."/>
            <person name="Jogler C."/>
            <person name="Lobo Da Cunha A."/>
            <person name="Catita J."/>
            <person name="Goncalves H."/>
            <person name="Gonzalez I."/>
            <person name="Reyes F."/>
            <person name="Lage O.M."/>
        </authorList>
    </citation>
    <scope>NUCLEOTIDE SEQUENCE</scope>
    <source>
        <strain evidence="2">M600PL45_2</strain>
    </source>
</reference>
<dbReference type="EMBL" id="JAKWJU010000002">
    <property type="protein sequence ID" value="MCH6160811.1"/>
    <property type="molecule type" value="Genomic_DNA"/>
</dbReference>
<protein>
    <submittedName>
        <fullName evidence="2">Cyclic nucleotide-binding domain-containing protein</fullName>
    </submittedName>
</protein>
<dbReference type="Pfam" id="PF00027">
    <property type="entry name" value="cNMP_binding"/>
    <property type="match status" value="1"/>
</dbReference>